<name>A0AA39W547_ACESA</name>
<dbReference type="Proteomes" id="UP001168877">
    <property type="component" value="Unassembled WGS sequence"/>
</dbReference>
<feature type="compositionally biased region" description="Low complexity" evidence="7">
    <location>
        <begin position="126"/>
        <end position="140"/>
    </location>
</feature>
<feature type="region of interest" description="Disordered" evidence="7">
    <location>
        <begin position="103"/>
        <end position="213"/>
    </location>
</feature>
<dbReference type="GO" id="GO:0000226">
    <property type="term" value="P:microtubule cytoskeleton organization"/>
    <property type="evidence" value="ECO:0007669"/>
    <property type="project" value="InterPro"/>
</dbReference>
<evidence type="ECO:0000256" key="6">
    <source>
        <dbReference type="SAM" id="Coils"/>
    </source>
</evidence>
<dbReference type="EMBL" id="JAUESC010000003">
    <property type="protein sequence ID" value="KAK0602620.1"/>
    <property type="molecule type" value="Genomic_DNA"/>
</dbReference>
<keyword evidence="3" id="KW-0963">Cytoplasm</keyword>
<feature type="compositionally biased region" description="Basic and acidic residues" evidence="7">
    <location>
        <begin position="107"/>
        <end position="125"/>
    </location>
</feature>
<dbReference type="PANTHER" id="PTHR46372">
    <property type="entry name" value="PROTEIN WVD2-LIKE 3"/>
    <property type="match status" value="1"/>
</dbReference>
<reference evidence="9" key="1">
    <citation type="journal article" date="2022" name="Plant J.">
        <title>Strategies of tolerance reflected in two North American maple genomes.</title>
        <authorList>
            <person name="McEvoy S.L."/>
            <person name="Sezen U.U."/>
            <person name="Trouern-Trend A."/>
            <person name="McMahon S.M."/>
            <person name="Schaberg P.G."/>
            <person name="Yang J."/>
            <person name="Wegrzyn J.L."/>
            <person name="Swenson N.G."/>
        </authorList>
    </citation>
    <scope>NUCLEOTIDE SEQUENCE</scope>
    <source>
        <strain evidence="9">NS2018</strain>
    </source>
</reference>
<dbReference type="GO" id="GO:0008017">
    <property type="term" value="F:microtubule binding"/>
    <property type="evidence" value="ECO:0007669"/>
    <property type="project" value="InterPro"/>
</dbReference>
<comment type="subcellular location">
    <subcellularLocation>
        <location evidence="1">Cytoplasm</location>
        <location evidence="1">Cytoskeleton</location>
    </subcellularLocation>
</comment>
<gene>
    <name evidence="9" type="ORF">LWI29_035309</name>
</gene>
<evidence type="ECO:0000259" key="8">
    <source>
        <dbReference type="Pfam" id="PF06886"/>
    </source>
</evidence>
<sequence>MGLIGFELAEDVVDGFWVAVGEVFGFEAEKEEKRRKQTEKQRRRGRRRVMGRELTNVNMDKNPFGVTLKPTSHNKVHVAPKISEGNNNEAKDYDVKECSAENSVAENCHDHEKEDVISEKPDDQKSSSPTSNSSEHTTSTVLQPSAVSTEKDASDTTLHVEAESAADGNYMQSPYDKKTSQPSSPLTSKKLSQLDKKFADEEDNYSVASSTATSIRRITIGTAPKFRCSERLEKRKEFYSKLGEKHQALEAERRQCEARQKEEREAAIKQLRKNMVIKANPIPSFYYEEPPPKAERKKLPLTRPKSPKLNSLSRRKSCGDVIISTDDKGKVCARAQRHSIGTYKKDESSAGNATKKKIRGQNNGNGTVKVKEQVKQAKETTKASSKKISDQAITNIDVES</sequence>
<evidence type="ECO:0000256" key="3">
    <source>
        <dbReference type="ARBA" id="ARBA00022490"/>
    </source>
</evidence>
<feature type="compositionally biased region" description="Basic and acidic residues" evidence="7">
    <location>
        <begin position="369"/>
        <end position="381"/>
    </location>
</feature>
<keyword evidence="6" id="KW-0175">Coiled coil</keyword>
<evidence type="ECO:0000256" key="2">
    <source>
        <dbReference type="ARBA" id="ARBA00005885"/>
    </source>
</evidence>
<evidence type="ECO:0000256" key="1">
    <source>
        <dbReference type="ARBA" id="ARBA00004245"/>
    </source>
</evidence>
<comment type="similarity">
    <text evidence="2">Belongs to the TPX2 family.</text>
</comment>
<dbReference type="GO" id="GO:0005874">
    <property type="term" value="C:microtubule"/>
    <property type="evidence" value="ECO:0007669"/>
    <property type="project" value="UniProtKB-KW"/>
</dbReference>
<dbReference type="Pfam" id="PF06886">
    <property type="entry name" value="TPX2"/>
    <property type="match status" value="1"/>
</dbReference>
<feature type="compositionally biased region" description="Polar residues" evidence="7">
    <location>
        <begin position="180"/>
        <end position="191"/>
    </location>
</feature>
<evidence type="ECO:0000256" key="5">
    <source>
        <dbReference type="ARBA" id="ARBA00023212"/>
    </source>
</evidence>
<evidence type="ECO:0000256" key="4">
    <source>
        <dbReference type="ARBA" id="ARBA00022701"/>
    </source>
</evidence>
<feature type="region of interest" description="Disordered" evidence="7">
    <location>
        <begin position="30"/>
        <end position="89"/>
    </location>
</feature>
<dbReference type="InterPro" id="IPR044806">
    <property type="entry name" value="WVD2/WDL1-4"/>
</dbReference>
<feature type="region of interest" description="Disordered" evidence="7">
    <location>
        <begin position="283"/>
        <end position="314"/>
    </location>
</feature>
<evidence type="ECO:0000256" key="7">
    <source>
        <dbReference type="SAM" id="MobiDB-lite"/>
    </source>
</evidence>
<feature type="region of interest" description="Disordered" evidence="7">
    <location>
        <begin position="339"/>
        <end position="400"/>
    </location>
</feature>
<comment type="caution">
    <text evidence="9">The sequence shown here is derived from an EMBL/GenBank/DDBJ whole genome shotgun (WGS) entry which is preliminary data.</text>
</comment>
<dbReference type="PANTHER" id="PTHR46372:SF6">
    <property type="entry name" value="PROTEIN WVD2-LIKE 1"/>
    <property type="match status" value="1"/>
</dbReference>
<feature type="coiled-coil region" evidence="6">
    <location>
        <begin position="239"/>
        <end position="274"/>
    </location>
</feature>
<evidence type="ECO:0000313" key="9">
    <source>
        <dbReference type="EMBL" id="KAK0602620.1"/>
    </source>
</evidence>
<feature type="compositionally biased region" description="Basic and acidic residues" evidence="7">
    <location>
        <begin position="30"/>
        <end position="40"/>
    </location>
</feature>
<proteinExistence type="inferred from homology"/>
<keyword evidence="5" id="KW-0206">Cytoskeleton</keyword>
<keyword evidence="10" id="KW-1185">Reference proteome</keyword>
<dbReference type="AlphaFoldDB" id="A0AA39W547"/>
<feature type="domain" description="TPX2 C-terminal" evidence="8">
    <location>
        <begin position="225"/>
        <end position="297"/>
    </location>
</feature>
<accession>A0AA39W547</accession>
<feature type="compositionally biased region" description="Basic and acidic residues" evidence="7">
    <location>
        <begin position="149"/>
        <end position="162"/>
    </location>
</feature>
<protein>
    <recommendedName>
        <fullName evidence="8">TPX2 C-terminal domain-containing protein</fullName>
    </recommendedName>
</protein>
<keyword evidence="4" id="KW-0493">Microtubule</keyword>
<organism evidence="9 10">
    <name type="scientific">Acer saccharum</name>
    <name type="common">Sugar maple</name>
    <dbReference type="NCBI Taxonomy" id="4024"/>
    <lineage>
        <taxon>Eukaryota</taxon>
        <taxon>Viridiplantae</taxon>
        <taxon>Streptophyta</taxon>
        <taxon>Embryophyta</taxon>
        <taxon>Tracheophyta</taxon>
        <taxon>Spermatophyta</taxon>
        <taxon>Magnoliopsida</taxon>
        <taxon>eudicotyledons</taxon>
        <taxon>Gunneridae</taxon>
        <taxon>Pentapetalae</taxon>
        <taxon>rosids</taxon>
        <taxon>malvids</taxon>
        <taxon>Sapindales</taxon>
        <taxon>Sapindaceae</taxon>
        <taxon>Hippocastanoideae</taxon>
        <taxon>Acereae</taxon>
        <taxon>Acer</taxon>
    </lineage>
</organism>
<reference evidence="9" key="2">
    <citation type="submission" date="2023-06" db="EMBL/GenBank/DDBJ databases">
        <authorList>
            <person name="Swenson N.G."/>
            <person name="Wegrzyn J.L."/>
            <person name="Mcevoy S.L."/>
        </authorList>
    </citation>
    <scope>NUCLEOTIDE SEQUENCE</scope>
    <source>
        <strain evidence="9">NS2018</strain>
        <tissue evidence="9">Leaf</tissue>
    </source>
</reference>
<evidence type="ECO:0000313" key="10">
    <source>
        <dbReference type="Proteomes" id="UP001168877"/>
    </source>
</evidence>
<dbReference type="InterPro" id="IPR027329">
    <property type="entry name" value="TPX2_C"/>
</dbReference>